<dbReference type="SUPFAM" id="SSF53098">
    <property type="entry name" value="Ribonuclease H-like"/>
    <property type="match status" value="1"/>
</dbReference>
<evidence type="ECO:0000313" key="3">
    <source>
        <dbReference type="Proteomes" id="UP001296873"/>
    </source>
</evidence>
<gene>
    <name evidence="2" type="ORF">CKO28_15775</name>
</gene>
<name>A0ABS1DJ07_9PROT</name>
<organism evidence="2 3">
    <name type="scientific">Rhodovibrio sodomensis</name>
    <dbReference type="NCBI Taxonomy" id="1088"/>
    <lineage>
        <taxon>Bacteria</taxon>
        <taxon>Pseudomonadati</taxon>
        <taxon>Pseudomonadota</taxon>
        <taxon>Alphaproteobacteria</taxon>
        <taxon>Rhodospirillales</taxon>
        <taxon>Rhodovibrionaceae</taxon>
        <taxon>Rhodovibrio</taxon>
    </lineage>
</organism>
<keyword evidence="3" id="KW-1185">Reference proteome</keyword>
<evidence type="ECO:0000259" key="1">
    <source>
        <dbReference type="SMART" id="SM00479"/>
    </source>
</evidence>
<dbReference type="InterPro" id="IPR012337">
    <property type="entry name" value="RNaseH-like_sf"/>
</dbReference>
<reference evidence="2 3" key="1">
    <citation type="journal article" date="2020" name="Microorganisms">
        <title>Osmotic Adaptation and Compatible Solute Biosynthesis of Phototrophic Bacteria as Revealed from Genome Analyses.</title>
        <authorList>
            <person name="Imhoff J.F."/>
            <person name="Rahn T."/>
            <person name="Kunzel S."/>
            <person name="Keller A."/>
            <person name="Neulinger S.C."/>
        </authorList>
    </citation>
    <scope>NUCLEOTIDE SEQUENCE [LARGE SCALE GENOMIC DNA]</scope>
    <source>
        <strain evidence="2 3">DSM 9895</strain>
    </source>
</reference>
<evidence type="ECO:0000313" key="2">
    <source>
        <dbReference type="EMBL" id="MBK1669498.1"/>
    </source>
</evidence>
<accession>A0ABS1DJ07</accession>
<dbReference type="Pfam" id="PF00929">
    <property type="entry name" value="RNase_T"/>
    <property type="match status" value="1"/>
</dbReference>
<comment type="caution">
    <text evidence="2">The sequence shown here is derived from an EMBL/GenBank/DDBJ whole genome shotgun (WGS) entry which is preliminary data.</text>
</comment>
<dbReference type="InterPro" id="IPR036397">
    <property type="entry name" value="RNaseH_sf"/>
</dbReference>
<dbReference type="CDD" id="cd06127">
    <property type="entry name" value="DEDDh"/>
    <property type="match status" value="1"/>
</dbReference>
<feature type="domain" description="Exonuclease" evidence="1">
    <location>
        <begin position="1"/>
        <end position="165"/>
    </location>
</feature>
<protein>
    <recommendedName>
        <fullName evidence="1">Exonuclease domain-containing protein</fullName>
    </recommendedName>
</protein>
<sequence length="175" mass="19127">MTLYLDTETTGLRPPHDDLVEVALIDARGERLIDEVCRPAERWMRRGWPEAQAIHGIAPEYVADARPADAVRADVADLVGGEDLVIYNARFDLGFFGSQLPIASAHCAMLAAERFFAWYKWPKLIEAAGWIGYDWDAAGIPPHRAAGDALAARAVWQHMCARGWPGGPHVAGPGA</sequence>
<dbReference type="RefSeq" id="WP_200341831.1">
    <property type="nucleotide sequence ID" value="NZ_NRRL01000051.1"/>
</dbReference>
<dbReference type="InterPro" id="IPR013520">
    <property type="entry name" value="Ribonucl_H"/>
</dbReference>
<dbReference type="Proteomes" id="UP001296873">
    <property type="component" value="Unassembled WGS sequence"/>
</dbReference>
<proteinExistence type="predicted"/>
<dbReference type="EMBL" id="NRRL01000051">
    <property type="protein sequence ID" value="MBK1669498.1"/>
    <property type="molecule type" value="Genomic_DNA"/>
</dbReference>
<dbReference type="SMART" id="SM00479">
    <property type="entry name" value="EXOIII"/>
    <property type="match status" value="1"/>
</dbReference>
<dbReference type="Gene3D" id="3.30.420.10">
    <property type="entry name" value="Ribonuclease H-like superfamily/Ribonuclease H"/>
    <property type="match status" value="1"/>
</dbReference>